<evidence type="ECO:0000259" key="11">
    <source>
        <dbReference type="PROSITE" id="PS51829"/>
    </source>
</evidence>
<dbReference type="GO" id="GO:0016485">
    <property type="term" value="P:protein processing"/>
    <property type="evidence" value="ECO:0007669"/>
    <property type="project" value="TreeGrafter"/>
</dbReference>
<dbReference type="eggNOG" id="KOG3525">
    <property type="taxonomic scope" value="Eukaryota"/>
</dbReference>
<dbReference type="PRINTS" id="PR00723">
    <property type="entry name" value="SUBTILISIN"/>
</dbReference>
<feature type="domain" description="Kringle" evidence="10">
    <location>
        <begin position="605"/>
        <end position="641"/>
    </location>
</feature>
<keyword evidence="3 8" id="KW-0378">Hydrolase</keyword>
<dbReference type="InterPro" id="IPR023828">
    <property type="entry name" value="Peptidase_S8_Ser-AS"/>
</dbReference>
<name>A0A0D3KW83_EMIH1</name>
<evidence type="ECO:0000256" key="9">
    <source>
        <dbReference type="SAM" id="SignalP"/>
    </source>
</evidence>
<evidence type="ECO:0000256" key="5">
    <source>
        <dbReference type="ARBA" id="ARBA00023157"/>
    </source>
</evidence>
<dbReference type="GeneID" id="17285289"/>
<feature type="domain" description="P/Homo B" evidence="11">
    <location>
        <begin position="624"/>
        <end position="806"/>
    </location>
</feature>
<keyword evidence="4 8" id="KW-0720">Serine protease</keyword>
<evidence type="ECO:0000256" key="6">
    <source>
        <dbReference type="ARBA" id="ARBA00023180"/>
    </source>
</evidence>
<feature type="active site" description="Charge relay system" evidence="7 8">
    <location>
        <position position="489"/>
    </location>
</feature>
<dbReference type="AlphaFoldDB" id="A0A0D3KW83"/>
<dbReference type="STRING" id="2903.R1DX88"/>
<dbReference type="EnsemblProtists" id="EOD40018">
    <property type="protein sequence ID" value="EOD40018"/>
    <property type="gene ID" value="EMIHUDRAFT_108768"/>
</dbReference>
<reference evidence="12" key="2">
    <citation type="submission" date="2024-10" db="UniProtKB">
        <authorList>
            <consortium name="EnsemblProtists"/>
        </authorList>
    </citation>
    <scope>IDENTIFICATION</scope>
</reference>
<dbReference type="Gene3D" id="3.40.50.200">
    <property type="entry name" value="Peptidase S8/S53 domain"/>
    <property type="match status" value="2"/>
</dbReference>
<evidence type="ECO:0000313" key="12">
    <source>
        <dbReference type="EnsemblProtists" id="EOD40018"/>
    </source>
</evidence>
<dbReference type="Gene3D" id="2.60.120.260">
    <property type="entry name" value="Galactose-binding domain-like"/>
    <property type="match status" value="1"/>
</dbReference>
<feature type="signal peptide" evidence="9">
    <location>
        <begin position="1"/>
        <end position="17"/>
    </location>
</feature>
<dbReference type="PROSITE" id="PS51892">
    <property type="entry name" value="SUBTILASE"/>
    <property type="match status" value="1"/>
</dbReference>
<evidence type="ECO:0000256" key="7">
    <source>
        <dbReference type="PIRSR" id="PIRSR615500-1"/>
    </source>
</evidence>
<proteinExistence type="inferred from homology"/>
<evidence type="ECO:0000256" key="4">
    <source>
        <dbReference type="ARBA" id="ARBA00022825"/>
    </source>
</evidence>
<keyword evidence="2" id="KW-0677">Repeat</keyword>
<comment type="similarity">
    <text evidence="8">Belongs to the peptidase S8 family.</text>
</comment>
<protein>
    <recommendedName>
        <fullName evidence="14">Subtilisin</fullName>
    </recommendedName>
</protein>
<dbReference type="PROSITE" id="PS51829">
    <property type="entry name" value="P_HOMO_B"/>
    <property type="match status" value="1"/>
</dbReference>
<dbReference type="Pfam" id="PF01483">
    <property type="entry name" value="P_proprotein"/>
    <property type="match status" value="2"/>
</dbReference>
<dbReference type="SUPFAM" id="SSF49785">
    <property type="entry name" value="Galactose-binding domain-like"/>
    <property type="match status" value="1"/>
</dbReference>
<dbReference type="InterPro" id="IPR008979">
    <property type="entry name" value="Galactose-bd-like_sf"/>
</dbReference>
<keyword evidence="9" id="KW-0732">Signal</keyword>
<dbReference type="PROSITE" id="PS50070">
    <property type="entry name" value="KRINGLE_2"/>
    <property type="match status" value="1"/>
</dbReference>
<dbReference type="InterPro" id="IPR000001">
    <property type="entry name" value="Kringle"/>
</dbReference>
<dbReference type="KEGG" id="ehx:EMIHUDRAFT_108768"/>
<evidence type="ECO:0000256" key="3">
    <source>
        <dbReference type="ARBA" id="ARBA00022801"/>
    </source>
</evidence>
<evidence type="ECO:0000313" key="13">
    <source>
        <dbReference type="Proteomes" id="UP000013827"/>
    </source>
</evidence>
<sequence length="806" mass="86336">MLPTLALLLLLCHAASAAPAPYNATAAGAPRLYSETCVCPSSAPECKAEGFGFVGTKKCFQPHDIFGTSGVECTRDDGTAMACTHSRDEACHWSCDSTAIGNGICNQACSTAACLKDGGDCGESDPYTCSGCTALGYKWCPTAALCAKYTETVTARHGDRELCPEDAWVDACDAKYDTLSDPLYEPNQWVFDLVRVEPVWAQGITGEGVTININDLGPFHEHPDFASKYDEAASCPGSEYNMGDHGTTTAAIALASANDECSRGIAYGAGLSKCSFRTNSNEENLLFAFSDYALQTNAVSSNSWGIPPCLSHELLRQNKMACPFRPVAATSPDPRFPSPCEVCTSWVPGSCDSRIQRYCSHPSNYETDPECAAWTHLWMQCSFQHLDPTTVTYFMRGVHTGRGGLGTVYVFAAGNGHGGGDDINQMGYQHDRFTITTGATDKFGRHSYYSTTGASLFISAPGGDAYDHANNWMVAANGGGCAAQGQGTSYACPVVSGVVALMLEAAPQLTYRDVQGILAQTSYMTDPDDEGWTTNEAGYHHNVKYGFGMVDAQAAVEAAQSWEPWGPEVLIEAHGMSKFRLPLTTAGCVCKQTWSKTDLPDSPVDNFCGRPDGSAEEWCYVTDAACQGESWGYCAQPAPASTVVPHDGTTLVHTLEVGTTGGFFTEWIEVYLYLDHTSRGDLQVELMSPSGTNSVLMPAPRPEDSNPAPTECSPSTDSCATRNDGICDNPTSCACDYNDCSAAGWIGSDGAPSLRHPTFNWKMTTVRSWGEDPAGTWTLAIKDTQVGSAHGPDSQLYSWDLHIFGH</sequence>
<keyword evidence="6" id="KW-0325">Glycoprotein</keyword>
<dbReference type="InterPro" id="IPR000800">
    <property type="entry name" value="Notch_dom"/>
</dbReference>
<dbReference type="GO" id="GO:0005737">
    <property type="term" value="C:cytoplasm"/>
    <property type="evidence" value="ECO:0007669"/>
    <property type="project" value="UniProtKB-ARBA"/>
</dbReference>
<dbReference type="InterPro" id="IPR000209">
    <property type="entry name" value="Peptidase_S8/S53_dom"/>
</dbReference>
<dbReference type="HOGENOM" id="CLU_012808_0_0_1"/>
<evidence type="ECO:0008006" key="14">
    <source>
        <dbReference type="Google" id="ProtNLM"/>
    </source>
</evidence>
<dbReference type="RefSeq" id="XP_005792447.1">
    <property type="nucleotide sequence ID" value="XM_005792390.1"/>
</dbReference>
<dbReference type="InterPro" id="IPR015500">
    <property type="entry name" value="Peptidase_S8_subtilisin-rel"/>
</dbReference>
<reference evidence="13" key="1">
    <citation type="journal article" date="2013" name="Nature">
        <title>Pan genome of the phytoplankton Emiliania underpins its global distribution.</title>
        <authorList>
            <person name="Read B.A."/>
            <person name="Kegel J."/>
            <person name="Klute M.J."/>
            <person name="Kuo A."/>
            <person name="Lefebvre S.C."/>
            <person name="Maumus F."/>
            <person name="Mayer C."/>
            <person name="Miller J."/>
            <person name="Monier A."/>
            <person name="Salamov A."/>
            <person name="Young J."/>
            <person name="Aguilar M."/>
            <person name="Claverie J.M."/>
            <person name="Frickenhaus S."/>
            <person name="Gonzalez K."/>
            <person name="Herman E.K."/>
            <person name="Lin Y.C."/>
            <person name="Napier J."/>
            <person name="Ogata H."/>
            <person name="Sarno A.F."/>
            <person name="Shmutz J."/>
            <person name="Schroeder D."/>
            <person name="de Vargas C."/>
            <person name="Verret F."/>
            <person name="von Dassow P."/>
            <person name="Valentin K."/>
            <person name="Van de Peer Y."/>
            <person name="Wheeler G."/>
            <person name="Dacks J.B."/>
            <person name="Delwiche C.F."/>
            <person name="Dyhrman S.T."/>
            <person name="Glockner G."/>
            <person name="John U."/>
            <person name="Richards T."/>
            <person name="Worden A.Z."/>
            <person name="Zhang X."/>
            <person name="Grigoriev I.V."/>
            <person name="Allen A.E."/>
            <person name="Bidle K."/>
            <person name="Borodovsky M."/>
            <person name="Bowler C."/>
            <person name="Brownlee C."/>
            <person name="Cock J.M."/>
            <person name="Elias M."/>
            <person name="Gladyshev V.N."/>
            <person name="Groth M."/>
            <person name="Guda C."/>
            <person name="Hadaegh A."/>
            <person name="Iglesias-Rodriguez M.D."/>
            <person name="Jenkins J."/>
            <person name="Jones B.M."/>
            <person name="Lawson T."/>
            <person name="Leese F."/>
            <person name="Lindquist E."/>
            <person name="Lobanov A."/>
            <person name="Lomsadze A."/>
            <person name="Malik S.B."/>
            <person name="Marsh M.E."/>
            <person name="Mackinder L."/>
            <person name="Mock T."/>
            <person name="Mueller-Roeber B."/>
            <person name="Pagarete A."/>
            <person name="Parker M."/>
            <person name="Probert I."/>
            <person name="Quesneville H."/>
            <person name="Raines C."/>
            <person name="Rensing S.A."/>
            <person name="Riano-Pachon D.M."/>
            <person name="Richier S."/>
            <person name="Rokitta S."/>
            <person name="Shiraiwa Y."/>
            <person name="Soanes D.M."/>
            <person name="van der Giezen M."/>
            <person name="Wahlund T.M."/>
            <person name="Williams B."/>
            <person name="Wilson W."/>
            <person name="Wolfe G."/>
            <person name="Wurch L.L."/>
        </authorList>
    </citation>
    <scope>NUCLEOTIDE SEQUENCE</scope>
</reference>
<feature type="active site" description="Charge relay system" evidence="7 8">
    <location>
        <position position="215"/>
    </location>
</feature>
<dbReference type="GO" id="GO:0012505">
    <property type="term" value="C:endomembrane system"/>
    <property type="evidence" value="ECO:0007669"/>
    <property type="project" value="UniProtKB-ARBA"/>
</dbReference>
<feature type="active site" description="Charge relay system" evidence="7 8">
    <location>
        <position position="245"/>
    </location>
</feature>
<feature type="chain" id="PRO_5044205856" description="Subtilisin" evidence="9">
    <location>
        <begin position="18"/>
        <end position="806"/>
    </location>
</feature>
<dbReference type="Proteomes" id="UP000013827">
    <property type="component" value="Unassembled WGS sequence"/>
</dbReference>
<dbReference type="SUPFAM" id="SSF52743">
    <property type="entry name" value="Subtilisin-like"/>
    <property type="match status" value="1"/>
</dbReference>
<evidence type="ECO:0000256" key="8">
    <source>
        <dbReference type="PROSITE-ProRule" id="PRU01240"/>
    </source>
</evidence>
<dbReference type="PaxDb" id="2903-EOD40018"/>
<dbReference type="InterPro" id="IPR036852">
    <property type="entry name" value="Peptidase_S8/S53_dom_sf"/>
</dbReference>
<dbReference type="PANTHER" id="PTHR42884:SF14">
    <property type="entry name" value="NEUROENDOCRINE CONVERTASE 1"/>
    <property type="match status" value="1"/>
</dbReference>
<keyword evidence="1 8" id="KW-0645">Protease</keyword>
<keyword evidence="5" id="KW-1015">Disulfide bond</keyword>
<dbReference type="Pfam" id="PF00082">
    <property type="entry name" value="Peptidase_S8"/>
    <property type="match status" value="1"/>
</dbReference>
<dbReference type="InterPro" id="IPR002884">
    <property type="entry name" value="P_dom"/>
</dbReference>
<dbReference type="GO" id="GO:0004252">
    <property type="term" value="F:serine-type endopeptidase activity"/>
    <property type="evidence" value="ECO:0007669"/>
    <property type="project" value="UniProtKB-UniRule"/>
</dbReference>
<dbReference type="PANTHER" id="PTHR42884">
    <property type="entry name" value="PROPROTEIN CONVERTASE SUBTILISIN/KEXIN-RELATED"/>
    <property type="match status" value="1"/>
</dbReference>
<evidence type="ECO:0000256" key="1">
    <source>
        <dbReference type="ARBA" id="ARBA00022670"/>
    </source>
</evidence>
<evidence type="ECO:0000256" key="2">
    <source>
        <dbReference type="ARBA" id="ARBA00022737"/>
    </source>
</evidence>
<dbReference type="PROSITE" id="PS00138">
    <property type="entry name" value="SUBTILASE_SER"/>
    <property type="match status" value="1"/>
</dbReference>
<keyword evidence="13" id="KW-1185">Reference proteome</keyword>
<dbReference type="SMART" id="SM00004">
    <property type="entry name" value="NL"/>
    <property type="match status" value="1"/>
</dbReference>
<organism evidence="12 13">
    <name type="scientific">Emiliania huxleyi (strain CCMP1516)</name>
    <dbReference type="NCBI Taxonomy" id="280463"/>
    <lineage>
        <taxon>Eukaryota</taxon>
        <taxon>Haptista</taxon>
        <taxon>Haptophyta</taxon>
        <taxon>Prymnesiophyceae</taxon>
        <taxon>Isochrysidales</taxon>
        <taxon>Noelaerhabdaceae</taxon>
        <taxon>Emiliania</taxon>
    </lineage>
</organism>
<dbReference type="Pfam" id="PF00066">
    <property type="entry name" value="Notch"/>
    <property type="match status" value="1"/>
</dbReference>
<accession>A0A0D3KW83</accession>
<dbReference type="GO" id="GO:0016020">
    <property type="term" value="C:membrane"/>
    <property type="evidence" value="ECO:0007669"/>
    <property type="project" value="TreeGrafter"/>
</dbReference>
<evidence type="ECO:0000259" key="10">
    <source>
        <dbReference type="PROSITE" id="PS50070"/>
    </source>
</evidence>